<name>A0A0S7B7M9_9CHLR</name>
<protein>
    <submittedName>
        <fullName evidence="1">Uncharacterized protein</fullName>
    </submittedName>
</protein>
<evidence type="ECO:0000313" key="2">
    <source>
        <dbReference type="Proteomes" id="UP000055060"/>
    </source>
</evidence>
<sequence length="316" mass="33345">MPDDSLAKLSPDQLNTLEDDLTLFFTTLSPADQDFFAANFNAHDLPAALSRKRELLERSKKSRERAARIKAETDAKAAEVAAQTTDDDLLAAAAAALGIGLGAAGAAISGNTAFYRGVRPSDLVDPLRAEFNSAQTVAAAGGPPEALTVTIFLLGQFDRVAAMTVNLTVKDDGTEVKVNDLSTRGVLAVVRAGGAKLLNVAGQGLRLLSGHLSPGEAIDAAGRTLASSADLAEAVANLQLKERAWKVIRQTAEAIEAAYQDRLKQEREAQAQLEAAWDRYYNCPTCGVAFGAGDATCRVCGAARPDKPLTPDPRQK</sequence>
<organism evidence="1">
    <name type="scientific">Longilinea arvoryzae</name>
    <dbReference type="NCBI Taxonomy" id="360412"/>
    <lineage>
        <taxon>Bacteria</taxon>
        <taxon>Bacillati</taxon>
        <taxon>Chloroflexota</taxon>
        <taxon>Anaerolineae</taxon>
        <taxon>Anaerolineales</taxon>
        <taxon>Anaerolineaceae</taxon>
        <taxon>Longilinea</taxon>
    </lineage>
</organism>
<accession>A0A0S7B7M9</accession>
<gene>
    <name evidence="1" type="ORF">LARV_01144</name>
</gene>
<evidence type="ECO:0000313" key="1">
    <source>
        <dbReference type="EMBL" id="GAP13391.1"/>
    </source>
</evidence>
<dbReference type="RefSeq" id="WP_075072729.1">
    <property type="nucleotide sequence ID" value="NZ_DF967972.1"/>
</dbReference>
<dbReference type="OrthoDB" id="161889at2"/>
<reference evidence="1" key="1">
    <citation type="submission" date="2015-07" db="EMBL/GenBank/DDBJ databases">
        <title>Draft Genome Sequences of Anaerolinea thermolimosa IMO-1, Bellilinea caldifistulae GOMI-1, Leptolinea tardivitalis YMTK-2, Levilinea saccharolytica KIBI-1,Longilinea arvoryzae KOME-1, Previously Described as Members of the Anaerolineaceae (Chloroflexi).</title>
        <authorList>
            <person name="Sekiguchi Y."/>
            <person name="Ohashi A."/>
            <person name="Matsuura N."/>
            <person name="Tourlousse M.D."/>
        </authorList>
    </citation>
    <scope>NUCLEOTIDE SEQUENCE [LARGE SCALE GENOMIC DNA]</scope>
    <source>
        <strain evidence="1">KOME-1</strain>
    </source>
</reference>
<dbReference type="EMBL" id="DF967972">
    <property type="protein sequence ID" value="GAP13391.1"/>
    <property type="molecule type" value="Genomic_DNA"/>
</dbReference>
<keyword evidence="2" id="KW-1185">Reference proteome</keyword>
<dbReference type="Proteomes" id="UP000055060">
    <property type="component" value="Unassembled WGS sequence"/>
</dbReference>
<proteinExistence type="predicted"/>
<dbReference type="AlphaFoldDB" id="A0A0S7B7M9"/>